<keyword evidence="1" id="KW-0812">Transmembrane</keyword>
<name>A0A1M7NF29_9FLAO</name>
<dbReference type="InterPro" id="IPR056442">
    <property type="entry name" value="GINT1_N"/>
</dbReference>
<keyword evidence="1" id="KW-0472">Membrane</keyword>
<evidence type="ECO:0000256" key="1">
    <source>
        <dbReference type="SAM" id="Phobius"/>
    </source>
</evidence>
<evidence type="ECO:0000259" key="2">
    <source>
        <dbReference type="Pfam" id="PF24793"/>
    </source>
</evidence>
<sequence>MRKPIIKFAVIAFCLGLIVLMIFNYRYPFITPAIGNWSVGYMQTQKLFPAPKLDEKNIFSYKEIDALIPEDICYIADPFFIQDRSKFYLFTELKGRGNANIALFSSEDGKNYQYQGIVLDEDFHLSYPQVFKYKHEYYMLPETKGSGNVLLYKARNFPFEWKIEDTLLHETLIKDPSILLSEELNLIVGVNDNLEQFFFTADSLEGKWKEHPNYKSRWGDESRPGGRFFKVNEEWYLPVQNRTLGYGTGISIHKLESNSGQLELTLAHHMYLGPQLEIPWFNRGMHHLDVQSNEKGYYMVYDGDRNTTGEKTFQYKRTLKFNFIDIYNLFQ</sequence>
<dbReference type="EMBL" id="LT670848">
    <property type="protein sequence ID" value="SHN02277.1"/>
    <property type="molecule type" value="Genomic_DNA"/>
</dbReference>
<dbReference type="STRING" id="143223.SAMN05878281_3092"/>
<proteinExistence type="predicted"/>
<reference evidence="4" key="1">
    <citation type="submission" date="2016-11" db="EMBL/GenBank/DDBJ databases">
        <authorList>
            <person name="Varghese N."/>
            <person name="Submissions S."/>
        </authorList>
    </citation>
    <scope>NUCLEOTIDE SEQUENCE [LARGE SCALE GENOMIC DNA]</scope>
    <source>
        <strain evidence="4">ACAM 48</strain>
    </source>
</reference>
<evidence type="ECO:0000313" key="4">
    <source>
        <dbReference type="Proteomes" id="UP000190235"/>
    </source>
</evidence>
<keyword evidence="1" id="KW-1133">Transmembrane helix</keyword>
<dbReference type="Gene3D" id="2.115.10.20">
    <property type="entry name" value="Glycosyl hydrolase domain, family 43"/>
    <property type="match status" value="1"/>
</dbReference>
<dbReference type="OrthoDB" id="3771157at2"/>
<protein>
    <recommendedName>
        <fullName evidence="2">Glucosamine inositolphosphorylceramide transferase 1 N-terminal domain-containing protein</fullName>
    </recommendedName>
</protein>
<dbReference type="SUPFAM" id="SSF75005">
    <property type="entry name" value="Arabinanase/levansucrase/invertase"/>
    <property type="match status" value="1"/>
</dbReference>
<feature type="domain" description="Glucosamine inositolphosphorylceramide transferase 1 N-terminal" evidence="2">
    <location>
        <begin position="73"/>
        <end position="304"/>
    </location>
</feature>
<dbReference type="Proteomes" id="UP000190235">
    <property type="component" value="Chromosome I"/>
</dbReference>
<feature type="transmembrane region" description="Helical" evidence="1">
    <location>
        <begin position="5"/>
        <end position="25"/>
    </location>
</feature>
<accession>A0A1M7NF29</accession>
<organism evidence="3 4">
    <name type="scientific">Salegentibacter salegens</name>
    <dbReference type="NCBI Taxonomy" id="143223"/>
    <lineage>
        <taxon>Bacteria</taxon>
        <taxon>Pseudomonadati</taxon>
        <taxon>Bacteroidota</taxon>
        <taxon>Flavobacteriia</taxon>
        <taxon>Flavobacteriales</taxon>
        <taxon>Flavobacteriaceae</taxon>
        <taxon>Salegentibacter</taxon>
    </lineage>
</organism>
<gene>
    <name evidence="3" type="ORF">SAMN05878281_3092</name>
</gene>
<keyword evidence="4" id="KW-1185">Reference proteome</keyword>
<dbReference type="InterPro" id="IPR023296">
    <property type="entry name" value="Glyco_hydro_beta-prop_sf"/>
</dbReference>
<dbReference type="RefSeq" id="WP_146128754.1">
    <property type="nucleotide sequence ID" value="NZ_LT670848.1"/>
</dbReference>
<dbReference type="Pfam" id="PF24793">
    <property type="entry name" value="GINT1_N"/>
    <property type="match status" value="1"/>
</dbReference>
<dbReference type="AlphaFoldDB" id="A0A1M7NF29"/>
<evidence type="ECO:0000313" key="3">
    <source>
        <dbReference type="EMBL" id="SHN02277.1"/>
    </source>
</evidence>